<gene>
    <name evidence="2" type="ORF">EVAR_91759_1</name>
</gene>
<reference evidence="2 3" key="1">
    <citation type="journal article" date="2019" name="Commun. Biol.">
        <title>The bagworm genome reveals a unique fibroin gene that provides high tensile strength.</title>
        <authorList>
            <person name="Kono N."/>
            <person name="Nakamura H."/>
            <person name="Ohtoshi R."/>
            <person name="Tomita M."/>
            <person name="Numata K."/>
            <person name="Arakawa K."/>
        </authorList>
    </citation>
    <scope>NUCLEOTIDE SEQUENCE [LARGE SCALE GENOMIC DNA]</scope>
</reference>
<evidence type="ECO:0000256" key="1">
    <source>
        <dbReference type="SAM" id="MobiDB-lite"/>
    </source>
</evidence>
<keyword evidence="3" id="KW-1185">Reference proteome</keyword>
<evidence type="ECO:0000313" key="2">
    <source>
        <dbReference type="EMBL" id="GBP02796.1"/>
    </source>
</evidence>
<feature type="non-terminal residue" evidence="2">
    <location>
        <position position="105"/>
    </location>
</feature>
<dbReference type="EMBL" id="BGZK01007202">
    <property type="protein sequence ID" value="GBP02796.1"/>
    <property type="molecule type" value="Genomic_DNA"/>
</dbReference>
<evidence type="ECO:0000313" key="3">
    <source>
        <dbReference type="Proteomes" id="UP000299102"/>
    </source>
</evidence>
<proteinExistence type="predicted"/>
<dbReference type="AlphaFoldDB" id="A0A4C1SLN2"/>
<name>A0A4C1SLN2_EUMVA</name>
<accession>A0A4C1SLN2</accession>
<organism evidence="2 3">
    <name type="scientific">Eumeta variegata</name>
    <name type="common">Bagworm moth</name>
    <name type="synonym">Eumeta japonica</name>
    <dbReference type="NCBI Taxonomy" id="151549"/>
    <lineage>
        <taxon>Eukaryota</taxon>
        <taxon>Metazoa</taxon>
        <taxon>Ecdysozoa</taxon>
        <taxon>Arthropoda</taxon>
        <taxon>Hexapoda</taxon>
        <taxon>Insecta</taxon>
        <taxon>Pterygota</taxon>
        <taxon>Neoptera</taxon>
        <taxon>Endopterygota</taxon>
        <taxon>Lepidoptera</taxon>
        <taxon>Glossata</taxon>
        <taxon>Ditrysia</taxon>
        <taxon>Tineoidea</taxon>
        <taxon>Psychidae</taxon>
        <taxon>Oiketicinae</taxon>
        <taxon>Eumeta</taxon>
    </lineage>
</organism>
<sequence>MSGRKYKSGAEKRKLQLDREKEKNKCAKIGTFFKSKHKNEDEIAENSSTSDKGGSNLKRIYLKGVANRNTKKQRQMMKICKVLTISKSSNPLIKRKTILVFRDRV</sequence>
<feature type="compositionally biased region" description="Basic and acidic residues" evidence="1">
    <location>
        <begin position="8"/>
        <end position="21"/>
    </location>
</feature>
<comment type="caution">
    <text evidence="2">The sequence shown here is derived from an EMBL/GenBank/DDBJ whole genome shotgun (WGS) entry which is preliminary data.</text>
</comment>
<protein>
    <submittedName>
        <fullName evidence="2">Uncharacterized protein</fullName>
    </submittedName>
</protein>
<feature type="region of interest" description="Disordered" evidence="1">
    <location>
        <begin position="1"/>
        <end position="21"/>
    </location>
</feature>
<dbReference type="Proteomes" id="UP000299102">
    <property type="component" value="Unassembled WGS sequence"/>
</dbReference>